<proteinExistence type="predicted"/>
<dbReference type="OrthoDB" id="419709at2759"/>
<evidence type="ECO:0000313" key="2">
    <source>
        <dbReference type="Proteomes" id="UP000276133"/>
    </source>
</evidence>
<sequence length="463" mass="53293">MGSLVLFKINKFYNERHLTKVEVDFYAQWVEDLNALKYKWPKIKRNLSAKKNEKKIQLIYKAIEQKQSSNSNENQPSLKMLKSKSSSLCPLIDQDKSHGTIKDIVLITKIDDQNEANNFFKLLKRETFENCVQNSFAIGFRQQSFLIFKDSSHILPSLDLDSFQFQQANSIQDSDLDNFFFFVRKNVANGVRKSKIVSKKLELEEKCRLLNGSFINSALFKAIESLRWHSNDLAAENCQNLPARTVWIPDFHDGPRVDLSSTLVYLGQNSVLAGSKLYSSPYAAALKMSKVSSQLSPYVKKYKSVHPANLHDSDARENFDYYKKSSDFEPVDLVICSFPSAFCEAFIPLNKTIIFNPAHRYNMGKCSQPKWLKLNENYDKLHKKNKLVVSAMSRYDLEYHTHFVESKPLYRLYAYGGFYARDIHFNPIRDEILVGPSNGMGAGATNKRIHIQKNKRSLSPIRS</sequence>
<reference evidence="1 2" key="1">
    <citation type="journal article" date="2018" name="Sci. Rep.">
        <title>Genomic signatures of local adaptation to the degree of environmental predictability in rotifers.</title>
        <authorList>
            <person name="Franch-Gras L."/>
            <person name="Hahn C."/>
            <person name="Garcia-Roger E.M."/>
            <person name="Carmona M.J."/>
            <person name="Serra M."/>
            <person name="Gomez A."/>
        </authorList>
    </citation>
    <scope>NUCLEOTIDE SEQUENCE [LARGE SCALE GENOMIC DNA]</scope>
    <source>
        <strain evidence="1">HYR1</strain>
    </source>
</reference>
<dbReference type="Proteomes" id="UP000276133">
    <property type="component" value="Unassembled WGS sequence"/>
</dbReference>
<gene>
    <name evidence="1" type="ORF">BpHYR1_049471</name>
</gene>
<name>A0A3M7REI6_BRAPC</name>
<dbReference type="AlphaFoldDB" id="A0A3M7REI6"/>
<keyword evidence="2" id="KW-1185">Reference proteome</keyword>
<evidence type="ECO:0000313" key="1">
    <source>
        <dbReference type="EMBL" id="RNA21675.1"/>
    </source>
</evidence>
<protein>
    <submittedName>
        <fullName evidence="1">Uncharacterized protein</fullName>
    </submittedName>
</protein>
<comment type="caution">
    <text evidence="1">The sequence shown here is derived from an EMBL/GenBank/DDBJ whole genome shotgun (WGS) entry which is preliminary data.</text>
</comment>
<dbReference type="EMBL" id="REGN01003627">
    <property type="protein sequence ID" value="RNA21675.1"/>
    <property type="molecule type" value="Genomic_DNA"/>
</dbReference>
<accession>A0A3M7REI6</accession>
<organism evidence="1 2">
    <name type="scientific">Brachionus plicatilis</name>
    <name type="common">Marine rotifer</name>
    <name type="synonym">Brachionus muelleri</name>
    <dbReference type="NCBI Taxonomy" id="10195"/>
    <lineage>
        <taxon>Eukaryota</taxon>
        <taxon>Metazoa</taxon>
        <taxon>Spiralia</taxon>
        <taxon>Gnathifera</taxon>
        <taxon>Rotifera</taxon>
        <taxon>Eurotatoria</taxon>
        <taxon>Monogononta</taxon>
        <taxon>Pseudotrocha</taxon>
        <taxon>Ploima</taxon>
        <taxon>Brachionidae</taxon>
        <taxon>Brachionus</taxon>
    </lineage>
</organism>